<name>A0A4R4K1J8_9BACT</name>
<keyword evidence="5" id="KW-0997">Cell inner membrane</keyword>
<evidence type="ECO:0000256" key="9">
    <source>
        <dbReference type="ARBA" id="ARBA00023136"/>
    </source>
</evidence>
<dbReference type="Pfam" id="PF03544">
    <property type="entry name" value="TonB_C"/>
    <property type="match status" value="1"/>
</dbReference>
<dbReference type="InterPro" id="IPR037682">
    <property type="entry name" value="TonB_C"/>
</dbReference>
<evidence type="ECO:0000313" key="11">
    <source>
        <dbReference type="EMBL" id="TDB61194.1"/>
    </source>
</evidence>
<evidence type="ECO:0000256" key="5">
    <source>
        <dbReference type="ARBA" id="ARBA00022519"/>
    </source>
</evidence>
<reference evidence="11 12" key="1">
    <citation type="submission" date="2019-02" db="EMBL/GenBank/DDBJ databases">
        <title>Arundinibacter roseus gen. nov., sp. nov., a new member of the family Cytophagaceae.</title>
        <authorList>
            <person name="Szuroczki S."/>
            <person name="Khayer B."/>
            <person name="Sproer C."/>
            <person name="Toumi M."/>
            <person name="Szabo A."/>
            <person name="Felfoldi T."/>
            <person name="Schumann P."/>
            <person name="Toth E."/>
        </authorList>
    </citation>
    <scope>NUCLEOTIDE SEQUENCE [LARGE SCALE GENOMIC DNA]</scope>
    <source>
        <strain evidence="11 12">DMA-k-7a</strain>
    </source>
</reference>
<comment type="caution">
    <text evidence="11">The sequence shown here is derived from an EMBL/GenBank/DDBJ whole genome shotgun (WGS) entry which is preliminary data.</text>
</comment>
<proteinExistence type="inferred from homology"/>
<dbReference type="NCBIfam" id="TIGR01352">
    <property type="entry name" value="tonB_Cterm"/>
    <property type="match status" value="1"/>
</dbReference>
<keyword evidence="4" id="KW-1003">Cell membrane</keyword>
<evidence type="ECO:0000256" key="4">
    <source>
        <dbReference type="ARBA" id="ARBA00022475"/>
    </source>
</evidence>
<dbReference type="OrthoDB" id="9812355at2"/>
<protein>
    <submittedName>
        <fullName evidence="11">TonB family protein</fullName>
    </submittedName>
</protein>
<gene>
    <name evidence="11" type="ORF">EZE20_20240</name>
</gene>
<dbReference type="GO" id="GO:0098797">
    <property type="term" value="C:plasma membrane protein complex"/>
    <property type="evidence" value="ECO:0007669"/>
    <property type="project" value="TreeGrafter"/>
</dbReference>
<evidence type="ECO:0000256" key="3">
    <source>
        <dbReference type="ARBA" id="ARBA00022448"/>
    </source>
</evidence>
<dbReference type="SUPFAM" id="SSF74653">
    <property type="entry name" value="TolA/TonB C-terminal domain"/>
    <property type="match status" value="1"/>
</dbReference>
<evidence type="ECO:0000259" key="10">
    <source>
        <dbReference type="PROSITE" id="PS52015"/>
    </source>
</evidence>
<dbReference type="GO" id="GO:0055085">
    <property type="term" value="P:transmembrane transport"/>
    <property type="evidence" value="ECO:0007669"/>
    <property type="project" value="InterPro"/>
</dbReference>
<evidence type="ECO:0000256" key="8">
    <source>
        <dbReference type="ARBA" id="ARBA00022989"/>
    </source>
</evidence>
<dbReference type="Proteomes" id="UP000295706">
    <property type="component" value="Unassembled WGS sequence"/>
</dbReference>
<dbReference type="PANTHER" id="PTHR33446:SF2">
    <property type="entry name" value="PROTEIN TONB"/>
    <property type="match status" value="1"/>
</dbReference>
<evidence type="ECO:0000256" key="2">
    <source>
        <dbReference type="ARBA" id="ARBA00006555"/>
    </source>
</evidence>
<evidence type="ECO:0000256" key="1">
    <source>
        <dbReference type="ARBA" id="ARBA00004383"/>
    </source>
</evidence>
<comment type="similarity">
    <text evidence="2">Belongs to the TonB family.</text>
</comment>
<dbReference type="GO" id="GO:0015031">
    <property type="term" value="P:protein transport"/>
    <property type="evidence" value="ECO:0007669"/>
    <property type="project" value="UniProtKB-KW"/>
</dbReference>
<dbReference type="PROSITE" id="PS52015">
    <property type="entry name" value="TONB_CTD"/>
    <property type="match status" value="1"/>
</dbReference>
<keyword evidence="3" id="KW-0813">Transport</keyword>
<feature type="domain" description="TonB C-terminal" evidence="10">
    <location>
        <begin position="258"/>
        <end position="355"/>
    </location>
</feature>
<evidence type="ECO:0000313" key="12">
    <source>
        <dbReference type="Proteomes" id="UP000295706"/>
    </source>
</evidence>
<dbReference type="RefSeq" id="WP_132121124.1">
    <property type="nucleotide sequence ID" value="NZ_SMJU01000015.1"/>
</dbReference>
<keyword evidence="8" id="KW-1133">Transmembrane helix</keyword>
<accession>A0A4R4K1J8</accession>
<dbReference type="Gene3D" id="3.30.1150.10">
    <property type="match status" value="1"/>
</dbReference>
<organism evidence="11 12">
    <name type="scientific">Arundinibacter roseus</name>
    <dbReference type="NCBI Taxonomy" id="2070510"/>
    <lineage>
        <taxon>Bacteria</taxon>
        <taxon>Pseudomonadati</taxon>
        <taxon>Bacteroidota</taxon>
        <taxon>Cytophagia</taxon>
        <taxon>Cytophagales</taxon>
        <taxon>Spirosomataceae</taxon>
        <taxon>Arundinibacter</taxon>
    </lineage>
</organism>
<dbReference type="PANTHER" id="PTHR33446">
    <property type="entry name" value="PROTEIN TONB-RELATED"/>
    <property type="match status" value="1"/>
</dbReference>
<keyword evidence="9" id="KW-0472">Membrane</keyword>
<evidence type="ECO:0000256" key="6">
    <source>
        <dbReference type="ARBA" id="ARBA00022692"/>
    </source>
</evidence>
<dbReference type="GO" id="GO:0031992">
    <property type="term" value="F:energy transducer activity"/>
    <property type="evidence" value="ECO:0007669"/>
    <property type="project" value="TreeGrafter"/>
</dbReference>
<keyword evidence="6" id="KW-0812">Transmembrane</keyword>
<dbReference type="InterPro" id="IPR006260">
    <property type="entry name" value="TonB/TolA_C"/>
</dbReference>
<keyword evidence="12" id="KW-1185">Reference proteome</keyword>
<sequence>METNTLVYYFDKDQIPTSDPEHYQYRKRIPLDEHGMVRGDVVYERKRKDSWKNVTSTPYTKKEIWAHLSTDAGPNSVRAFRLLAKESDWDSNSETVTAQPDGKFLSILTISNPGKKLYSSKNYYKSGMLREEMKLVDSTQFFTRWHDNGQLHSVTEVNKTVGLRIREVYDRSGKKALEEGNGWAVLIATPINHRNVYEQGKVVNTQKTGRWTGKFADSTLVYEEFYEEGILTKGITHVGDQRVEYANEFMIPAKFPGPDSREMQRFMGQNIRYPIEAHRNNITGRVLITFLINPDGSSSDFQVEFSADKRLEAEALRVAKLMNGKWQPAMFKGRAIQSRYSMPVGFNVESSGLNVMGFGVKN</sequence>
<dbReference type="InterPro" id="IPR051045">
    <property type="entry name" value="TonB-dependent_transducer"/>
</dbReference>
<dbReference type="EMBL" id="SMJU01000015">
    <property type="protein sequence ID" value="TDB61194.1"/>
    <property type="molecule type" value="Genomic_DNA"/>
</dbReference>
<comment type="subcellular location">
    <subcellularLocation>
        <location evidence="1">Cell inner membrane</location>
        <topology evidence="1">Single-pass membrane protein</topology>
        <orientation evidence="1">Periplasmic side</orientation>
    </subcellularLocation>
</comment>
<keyword evidence="7" id="KW-0653">Protein transport</keyword>
<evidence type="ECO:0000256" key="7">
    <source>
        <dbReference type="ARBA" id="ARBA00022927"/>
    </source>
</evidence>
<dbReference type="AlphaFoldDB" id="A0A4R4K1J8"/>